<evidence type="ECO:0000313" key="3">
    <source>
        <dbReference type="Proteomes" id="UP001062901"/>
    </source>
</evidence>
<protein>
    <recommendedName>
        <fullName evidence="1">Ysc84 actin-binding domain-containing protein</fullName>
    </recommendedName>
</protein>
<comment type="caution">
    <text evidence="2">The sequence shown here is derived from an EMBL/GenBank/DDBJ whole genome shotgun (WGS) entry which is preliminary data.</text>
</comment>
<sequence length="113" mass="12040">MLFITSKRGVQALLDHQFTFDANASASFTSFGGSAQSSHVSGGKHDIYALQQVNGVFAGGALGGSKLSADSAANRAYYQQYVGPEDIVVNMRVNNPSADVLRRALMEAEKKAR</sequence>
<evidence type="ECO:0000259" key="1">
    <source>
        <dbReference type="Pfam" id="PF04366"/>
    </source>
</evidence>
<dbReference type="Pfam" id="PF04366">
    <property type="entry name" value="Ysc84"/>
    <property type="match status" value="1"/>
</dbReference>
<dbReference type="EMBL" id="BAQD01000001">
    <property type="protein sequence ID" value="GBQ04883.1"/>
    <property type="molecule type" value="Genomic_DNA"/>
</dbReference>
<name>A0ABQ0NW79_9PROT</name>
<dbReference type="Proteomes" id="UP001062901">
    <property type="component" value="Unassembled WGS sequence"/>
</dbReference>
<dbReference type="InterPro" id="IPR007461">
    <property type="entry name" value="Ysc84_actin-binding"/>
</dbReference>
<dbReference type="CDD" id="cd11524">
    <property type="entry name" value="SYLF"/>
    <property type="match status" value="1"/>
</dbReference>
<gene>
    <name evidence="2" type="ORF">AA15669_0197</name>
</gene>
<reference evidence="2" key="1">
    <citation type="submission" date="2013-04" db="EMBL/GenBank/DDBJ databases">
        <title>The genome sequencing project of 58 acetic acid bacteria.</title>
        <authorList>
            <person name="Okamoto-Kainuma A."/>
            <person name="Ishikawa M."/>
            <person name="Umino S."/>
            <person name="Koizumi Y."/>
            <person name="Shiwa Y."/>
            <person name="Yoshikawa H."/>
            <person name="Matsutani M."/>
            <person name="Matsushita K."/>
        </authorList>
    </citation>
    <scope>NUCLEOTIDE SEQUENCE</scope>
    <source>
        <strain evidence="2">DSM 15669</strain>
    </source>
</reference>
<feature type="domain" description="Ysc84 actin-binding" evidence="1">
    <location>
        <begin position="1"/>
        <end position="107"/>
    </location>
</feature>
<organism evidence="2 3">
    <name type="scientific">Saccharibacter floricola DSM 15669</name>
    <dbReference type="NCBI Taxonomy" id="1123227"/>
    <lineage>
        <taxon>Bacteria</taxon>
        <taxon>Pseudomonadati</taxon>
        <taxon>Pseudomonadota</taxon>
        <taxon>Alphaproteobacteria</taxon>
        <taxon>Acetobacterales</taxon>
        <taxon>Acetobacteraceae</taxon>
        <taxon>Saccharibacter</taxon>
    </lineage>
</organism>
<proteinExistence type="predicted"/>
<keyword evidence="3" id="KW-1185">Reference proteome</keyword>
<evidence type="ECO:0000313" key="2">
    <source>
        <dbReference type="EMBL" id="GBQ04883.1"/>
    </source>
</evidence>
<accession>A0ABQ0NW79</accession>